<accession>A0A7J7KXB8</accession>
<evidence type="ECO:0000313" key="4">
    <source>
        <dbReference type="Proteomes" id="UP000541444"/>
    </source>
</evidence>
<proteinExistence type="predicted"/>
<feature type="compositionally biased region" description="Basic and acidic residues" evidence="2">
    <location>
        <begin position="95"/>
        <end position="114"/>
    </location>
</feature>
<keyword evidence="4" id="KW-1185">Reference proteome</keyword>
<feature type="region of interest" description="Disordered" evidence="2">
    <location>
        <begin position="90"/>
        <end position="114"/>
    </location>
</feature>
<comment type="caution">
    <text evidence="3">The sequence shown here is derived from an EMBL/GenBank/DDBJ whole genome shotgun (WGS) entry which is preliminary data.</text>
</comment>
<evidence type="ECO:0000256" key="1">
    <source>
        <dbReference type="SAM" id="Coils"/>
    </source>
</evidence>
<dbReference type="EMBL" id="JACGCM010002827">
    <property type="protein sequence ID" value="KAF6134914.1"/>
    <property type="molecule type" value="Genomic_DNA"/>
</dbReference>
<protein>
    <submittedName>
        <fullName evidence="3">Uncharacterized protein</fullName>
    </submittedName>
</protein>
<dbReference type="AlphaFoldDB" id="A0A7J7KXB8"/>
<gene>
    <name evidence="3" type="ORF">GIB67_002315</name>
</gene>
<organism evidence="3 4">
    <name type="scientific">Kingdonia uniflora</name>
    <dbReference type="NCBI Taxonomy" id="39325"/>
    <lineage>
        <taxon>Eukaryota</taxon>
        <taxon>Viridiplantae</taxon>
        <taxon>Streptophyta</taxon>
        <taxon>Embryophyta</taxon>
        <taxon>Tracheophyta</taxon>
        <taxon>Spermatophyta</taxon>
        <taxon>Magnoliopsida</taxon>
        <taxon>Ranunculales</taxon>
        <taxon>Circaeasteraceae</taxon>
        <taxon>Kingdonia</taxon>
    </lineage>
</organism>
<dbReference type="Gene3D" id="2.60.120.560">
    <property type="entry name" value="Exo-inulinase, domain 1"/>
    <property type="match status" value="1"/>
</dbReference>
<dbReference type="Proteomes" id="UP000541444">
    <property type="component" value="Unassembled WGS sequence"/>
</dbReference>
<dbReference type="InterPro" id="IPR050551">
    <property type="entry name" value="Fructan_Metab_Enzymes"/>
</dbReference>
<feature type="coiled-coil region" evidence="1">
    <location>
        <begin position="488"/>
        <end position="537"/>
    </location>
</feature>
<evidence type="ECO:0000313" key="3">
    <source>
        <dbReference type="EMBL" id="KAF6134914.1"/>
    </source>
</evidence>
<dbReference type="OrthoDB" id="202537at2759"/>
<dbReference type="PANTHER" id="PTHR31953">
    <property type="entry name" value="BETA-FRUCTOFURANOSIDASE, INSOLUBLE ISOENZYME CWINV1-RELATED"/>
    <property type="match status" value="1"/>
</dbReference>
<evidence type="ECO:0000256" key="2">
    <source>
        <dbReference type="SAM" id="MobiDB-lite"/>
    </source>
</evidence>
<keyword evidence="1" id="KW-0175">Coiled coil</keyword>
<reference evidence="3 4" key="1">
    <citation type="journal article" date="2020" name="IScience">
        <title>Genome Sequencing of the Endangered Kingdonia uniflora (Circaeasteraceae, Ranunculales) Reveals Potential Mechanisms of Evolutionary Specialization.</title>
        <authorList>
            <person name="Sun Y."/>
            <person name="Deng T."/>
            <person name="Zhang A."/>
            <person name="Moore M.J."/>
            <person name="Landis J.B."/>
            <person name="Lin N."/>
            <person name="Zhang H."/>
            <person name="Zhang X."/>
            <person name="Huang J."/>
            <person name="Zhang X."/>
            <person name="Sun H."/>
            <person name="Wang H."/>
        </authorList>
    </citation>
    <scope>NUCLEOTIDE SEQUENCE [LARGE SCALE GENOMIC DNA]</scope>
    <source>
        <strain evidence="3">TB1705</strain>
        <tissue evidence="3">Leaf</tissue>
    </source>
</reference>
<name>A0A7J7KXB8_9MAGN</name>
<sequence>MKDTGMRECPNFFPVSIISKLGLDTFVISPSVKHDLKVSLDDTKREYYTIGVYPKLAIGDRAQLPILNNGTECTRITSLSAWSMKKATSNQDRQQSIKELKEKEDESKGMKKELKVRTKQASEQIYKHVEGAWTKAEATAKKVVSFGSARAYVGCEFSGCCDYKVGNGETASTCLVDNYIRVVRDALNAKRYEMDSVQPVINRMKNARSIDDMLASDREGSGDWEEYVEEDEDACYGEGLETKEIIKFKKIYSIPGDERLEEYQYEMMDHEIPFDVSTGGRYTDEPLLVSGNYEFNQKDLGEPQKRKAFHLALKESRKKAEVEEELYKIKSGFFGRIDNLAIDKDQLSDIFQEAGLKRSRTKGSKVSVIGGKISSKNKRAANGSLPLNNPSLKGYNTSTEIDVMVGQSFVKQEKMEGKRGSTSVAESEKNVLTKMTTGGSSKKKFVEEFDAELQKTMESYSIEADVLKKAMGEEMGRVEGSGELANRLAAYKNIEKELTAENANLNATLNRYKLEANKAKEAELAETKKILEIEKKKALAAQKAVFEKDVADVRRSMELEQNNLLVKVKAWVNKEKLLKVP</sequence>